<comment type="caution">
    <text evidence="2">The sequence shown here is derived from an EMBL/GenBank/DDBJ whole genome shotgun (WGS) entry which is preliminary data.</text>
</comment>
<protein>
    <submittedName>
        <fullName evidence="2">DUF2703 domain-containing protein</fullName>
    </submittedName>
</protein>
<dbReference type="InterPro" id="IPR021219">
    <property type="entry name" value="DUF2703"/>
</dbReference>
<dbReference type="AlphaFoldDB" id="A0A2A8D3K1"/>
<dbReference type="Pfam" id="PF10865">
    <property type="entry name" value="DUF2703"/>
    <property type="match status" value="1"/>
</dbReference>
<evidence type="ECO:0000313" key="2">
    <source>
        <dbReference type="EMBL" id="PEN15545.1"/>
    </source>
</evidence>
<evidence type="ECO:0000313" key="4">
    <source>
        <dbReference type="Proteomes" id="UP000219947"/>
    </source>
</evidence>
<proteinExistence type="predicted"/>
<reference evidence="2" key="2">
    <citation type="submission" date="2017-10" db="EMBL/GenBank/DDBJ databases">
        <title>Kefir isolates.</title>
        <authorList>
            <person name="Kim Y."/>
            <person name="Blasche S."/>
        </authorList>
    </citation>
    <scope>NUCLEOTIDE SEQUENCE [LARGE SCALE GENOMIC DNA]</scope>
    <source>
        <strain evidence="2">OG2-2</strain>
    </source>
</reference>
<reference evidence="1 3" key="1">
    <citation type="submission" date="2017-04" db="EMBL/GenBank/DDBJ databases">
        <title>Kefir bacterial isolates.</title>
        <authorList>
            <person name="Kim Y."/>
            <person name="Blasche S."/>
            <person name="Patil K.R."/>
        </authorList>
    </citation>
    <scope>NUCLEOTIDE SEQUENCE [LARGE SCALE GENOMIC DNA]</scope>
    <source>
        <strain evidence="1 3">OG2-1</strain>
    </source>
</reference>
<dbReference type="EMBL" id="PDEV01000005">
    <property type="protein sequence ID" value="PEN15545.1"/>
    <property type="molecule type" value="Genomic_DNA"/>
</dbReference>
<dbReference type="EMBL" id="NCWU01000011">
    <property type="protein sequence ID" value="PAK85155.1"/>
    <property type="molecule type" value="Genomic_DNA"/>
</dbReference>
<evidence type="ECO:0000313" key="3">
    <source>
        <dbReference type="Proteomes" id="UP000216195"/>
    </source>
</evidence>
<keyword evidence="4" id="KW-1185">Reference proteome</keyword>
<accession>A0A2A8D3K1</accession>
<dbReference type="Proteomes" id="UP000216195">
    <property type="component" value="Unassembled WGS sequence"/>
</dbReference>
<evidence type="ECO:0000313" key="1">
    <source>
        <dbReference type="EMBL" id="PAK85155.1"/>
    </source>
</evidence>
<dbReference type="RefSeq" id="WP_006888341.1">
    <property type="nucleotide sequence ID" value="NZ_CAKARO010000014.1"/>
</dbReference>
<gene>
    <name evidence="1" type="ORF">B8W87_08630</name>
    <name evidence="2" type="ORF">CRM92_09700</name>
</gene>
<sequence length="142" mass="15866">MKTLPIIWQHLVNAEKQTCSRCGTTGEELRKALQVLEAELLPQGIQPHLEIRTMSEEEFLTHPEESNRIWIMGVPLEDLVGGIQGSSTCDDVCHGEQCRTVESQGKTYDAVPASLIVQAAHRALSPEKPAEDRRRFVQTICC</sequence>
<organism evidence="2 4">
    <name type="scientific">Rothia dentocariosa</name>
    <dbReference type="NCBI Taxonomy" id="2047"/>
    <lineage>
        <taxon>Bacteria</taxon>
        <taxon>Bacillati</taxon>
        <taxon>Actinomycetota</taxon>
        <taxon>Actinomycetes</taxon>
        <taxon>Micrococcales</taxon>
        <taxon>Micrococcaceae</taxon>
        <taxon>Rothia</taxon>
    </lineage>
</organism>
<name>A0A2A8D3K1_9MICC</name>
<dbReference type="Proteomes" id="UP000219947">
    <property type="component" value="Unassembled WGS sequence"/>
</dbReference>